<dbReference type="InParanoid" id="G0MD86"/>
<gene>
    <name evidence="2" type="ORF">CAEBREN_08879</name>
</gene>
<dbReference type="EMBL" id="GL379790">
    <property type="protein sequence ID" value="EGT49793.1"/>
    <property type="molecule type" value="Genomic_DNA"/>
</dbReference>
<dbReference type="CDD" id="cd00121">
    <property type="entry name" value="MATH"/>
    <property type="match status" value="1"/>
</dbReference>
<feature type="domain" description="MATH" evidence="1">
    <location>
        <begin position="3"/>
        <end position="124"/>
    </location>
</feature>
<protein>
    <recommendedName>
        <fullName evidence="1">MATH domain-containing protein</fullName>
    </recommendedName>
</protein>
<dbReference type="OrthoDB" id="6130897at2759"/>
<proteinExistence type="predicted"/>
<sequence>MKEFVLTHVVKNVSSLDEKKDYFSEVEEHFGVDWKLEFRRRSNTFEFYLCCQTACDTGKWSISTNFELKLLSATGKTLVKPTTVAFGNLSEKKVDSWGFGPFVEWNILEKEYIVDDAVTIEANVKIEKMIGIEKKLRDFTESAEEISDVVLITVEDIRSVVAGDLTEMNPLVLAALLQKSLSLH</sequence>
<keyword evidence="3" id="KW-1185">Reference proteome</keyword>
<accession>G0MD86</accession>
<dbReference type="FunCoup" id="G0MD86">
    <property type="interactions" value="9"/>
</dbReference>
<evidence type="ECO:0000313" key="3">
    <source>
        <dbReference type="Proteomes" id="UP000008068"/>
    </source>
</evidence>
<dbReference type="Gene3D" id="2.60.210.10">
    <property type="entry name" value="Apoptosis, Tumor Necrosis Factor Receptor Associated Protein 2, Chain A"/>
    <property type="match status" value="1"/>
</dbReference>
<dbReference type="AlphaFoldDB" id="G0MD86"/>
<dbReference type="PANTHER" id="PTHR46308">
    <property type="entry name" value="MATH (MEPRIN-ASSOCIATED TRAF HOMOLOGY) DOMAIN CONTAINING"/>
    <property type="match status" value="1"/>
</dbReference>
<dbReference type="PROSITE" id="PS50144">
    <property type="entry name" value="MATH"/>
    <property type="match status" value="1"/>
</dbReference>
<dbReference type="Proteomes" id="UP000008068">
    <property type="component" value="Unassembled WGS sequence"/>
</dbReference>
<dbReference type="PANTHER" id="PTHR46308:SF1">
    <property type="entry name" value="MATH DOMAIN-CONTAINING PROTEIN"/>
    <property type="match status" value="1"/>
</dbReference>
<dbReference type="SMART" id="SM00061">
    <property type="entry name" value="MATH"/>
    <property type="match status" value="1"/>
</dbReference>
<dbReference type="HOGENOM" id="CLU_1469483_0_0_1"/>
<evidence type="ECO:0000313" key="2">
    <source>
        <dbReference type="EMBL" id="EGT49793.1"/>
    </source>
</evidence>
<dbReference type="InterPro" id="IPR008974">
    <property type="entry name" value="TRAF-like"/>
</dbReference>
<name>G0MD86_CAEBE</name>
<dbReference type="eggNOG" id="ENOG502QYYW">
    <property type="taxonomic scope" value="Eukaryota"/>
</dbReference>
<organism evidence="3">
    <name type="scientific">Caenorhabditis brenneri</name>
    <name type="common">Nematode worm</name>
    <dbReference type="NCBI Taxonomy" id="135651"/>
    <lineage>
        <taxon>Eukaryota</taxon>
        <taxon>Metazoa</taxon>
        <taxon>Ecdysozoa</taxon>
        <taxon>Nematoda</taxon>
        <taxon>Chromadorea</taxon>
        <taxon>Rhabditida</taxon>
        <taxon>Rhabditina</taxon>
        <taxon>Rhabditomorpha</taxon>
        <taxon>Rhabditoidea</taxon>
        <taxon>Rhabditidae</taxon>
        <taxon>Peloderinae</taxon>
        <taxon>Caenorhabditis</taxon>
    </lineage>
</organism>
<evidence type="ECO:0000259" key="1">
    <source>
        <dbReference type="PROSITE" id="PS50144"/>
    </source>
</evidence>
<dbReference type="SUPFAM" id="SSF49599">
    <property type="entry name" value="TRAF domain-like"/>
    <property type="match status" value="1"/>
</dbReference>
<dbReference type="OMA" id="KECMEWD"/>
<dbReference type="Pfam" id="PF00917">
    <property type="entry name" value="MATH"/>
    <property type="match status" value="1"/>
</dbReference>
<reference evidence="3" key="1">
    <citation type="submission" date="2011-07" db="EMBL/GenBank/DDBJ databases">
        <authorList>
            <consortium name="Caenorhabditis brenneri Sequencing and Analysis Consortium"/>
            <person name="Wilson R.K."/>
        </authorList>
    </citation>
    <scope>NUCLEOTIDE SEQUENCE [LARGE SCALE GENOMIC DNA]</scope>
    <source>
        <strain evidence="3">PB2801</strain>
    </source>
</reference>
<dbReference type="InterPro" id="IPR002083">
    <property type="entry name" value="MATH/TRAF_dom"/>
</dbReference>